<comment type="caution">
    <text evidence="3">The sequence shown here is derived from an EMBL/GenBank/DDBJ whole genome shotgun (WGS) entry which is preliminary data.</text>
</comment>
<feature type="compositionally biased region" description="Basic residues" evidence="1">
    <location>
        <begin position="111"/>
        <end position="127"/>
    </location>
</feature>
<dbReference type="Pfam" id="PF10697">
    <property type="entry name" value="DUF2502"/>
    <property type="match status" value="1"/>
</dbReference>
<accession>A0ABS1Z7P9</accession>
<protein>
    <submittedName>
        <fullName evidence="3">DUF2502 domain-containing protein</fullName>
    </submittedName>
</protein>
<organism evidence="3 4">
    <name type="scientific">Pantoea eucrina</name>
    <dbReference type="NCBI Taxonomy" id="472693"/>
    <lineage>
        <taxon>Bacteria</taxon>
        <taxon>Pseudomonadati</taxon>
        <taxon>Pseudomonadota</taxon>
        <taxon>Gammaproteobacteria</taxon>
        <taxon>Enterobacterales</taxon>
        <taxon>Erwiniaceae</taxon>
        <taxon>Pantoea</taxon>
    </lineage>
</organism>
<dbReference type="InterPro" id="IPR019638">
    <property type="entry name" value="DUF2502"/>
</dbReference>
<dbReference type="RefSeq" id="WP_052246436.1">
    <property type="nucleotide sequence ID" value="NZ_CP083448.1"/>
</dbReference>
<evidence type="ECO:0000256" key="2">
    <source>
        <dbReference type="SAM" id="SignalP"/>
    </source>
</evidence>
<feature type="region of interest" description="Disordered" evidence="1">
    <location>
        <begin position="81"/>
        <end position="127"/>
    </location>
</feature>
<proteinExistence type="predicted"/>
<keyword evidence="4" id="KW-1185">Reference proteome</keyword>
<dbReference type="EMBL" id="JAFCXS010000009">
    <property type="protein sequence ID" value="MBM0748363.1"/>
    <property type="molecule type" value="Genomic_DNA"/>
</dbReference>
<evidence type="ECO:0000313" key="3">
    <source>
        <dbReference type="EMBL" id="MBM0748363.1"/>
    </source>
</evidence>
<dbReference type="Proteomes" id="UP000809137">
    <property type="component" value="Unassembled WGS sequence"/>
</dbReference>
<reference evidence="3 4" key="1">
    <citation type="submission" date="2021-01" db="EMBL/GenBank/DDBJ databases">
        <title>Complete genome sequence of Pantoea eucrina OB49, a heavy metal tolerant bacterium with PGPR potential isolated from wheat in Algeria.</title>
        <authorList>
            <person name="Lekired A."/>
            <person name="Ouzari I.H."/>
        </authorList>
    </citation>
    <scope>NUCLEOTIDE SEQUENCE [LARGE SCALE GENOMIC DNA]</scope>
    <source>
        <strain evidence="3 4">OB49</strain>
    </source>
</reference>
<feature type="signal peptide" evidence="2">
    <location>
        <begin position="1"/>
        <end position="24"/>
    </location>
</feature>
<evidence type="ECO:0000256" key="1">
    <source>
        <dbReference type="SAM" id="MobiDB-lite"/>
    </source>
</evidence>
<feature type="chain" id="PRO_5045048237" evidence="2">
    <location>
        <begin position="25"/>
        <end position="127"/>
    </location>
</feature>
<name>A0ABS1Z7P9_9GAMM</name>
<evidence type="ECO:0000313" key="4">
    <source>
        <dbReference type="Proteomes" id="UP000809137"/>
    </source>
</evidence>
<sequence length="127" mass="15924">MKSALFVAVLLATLSPLVPHTAHATSATIDLAPGVSLQLGERDRRGYYWDGGNWREPRWWNDRYQYNEHRWWRHEEWKRHKAWERDREHERRRHERERWREQDRHHERERRAHWRHGGPPHPHDHHH</sequence>
<gene>
    <name evidence="3" type="ORF">JJB79_13170</name>
</gene>
<keyword evidence="2" id="KW-0732">Signal</keyword>
<feature type="compositionally biased region" description="Basic and acidic residues" evidence="1">
    <location>
        <begin position="96"/>
        <end position="110"/>
    </location>
</feature>
<dbReference type="GeneID" id="84692029"/>